<protein>
    <submittedName>
        <fullName evidence="1">Uncharacterized protein</fullName>
    </submittedName>
</protein>
<organism evidence="1 2">
    <name type="scientific">Klebsormidium nitens</name>
    <name type="common">Green alga</name>
    <name type="synonym">Ulothrix nitens</name>
    <dbReference type="NCBI Taxonomy" id="105231"/>
    <lineage>
        <taxon>Eukaryota</taxon>
        <taxon>Viridiplantae</taxon>
        <taxon>Streptophyta</taxon>
        <taxon>Klebsormidiophyceae</taxon>
        <taxon>Klebsormidiales</taxon>
        <taxon>Klebsormidiaceae</taxon>
        <taxon>Klebsormidium</taxon>
    </lineage>
</organism>
<keyword evidence="2" id="KW-1185">Reference proteome</keyword>
<dbReference type="EMBL" id="DF237244">
    <property type="protein sequence ID" value="GAQ86529.1"/>
    <property type="molecule type" value="Genomic_DNA"/>
</dbReference>
<gene>
    <name evidence="1" type="ORF">KFL_002950010</name>
</gene>
<accession>A0A1Y1IAS3</accession>
<evidence type="ECO:0000313" key="1">
    <source>
        <dbReference type="EMBL" id="GAQ86529.1"/>
    </source>
</evidence>
<name>A0A1Y1IAS3_KLENI</name>
<dbReference type="AlphaFoldDB" id="A0A1Y1IAS3"/>
<sequence>MPIGTTVRKLEQPDTGEGEAGDYALVHLGVGWIDMGTRSEGVWPRNEPVLASYDIPDVIEYLKTFKLGLMALAQRVQNASSDATVVASKPPSMQMEWTVNLPVQLENAADWKRASVAYVHLLETFESFAEPFEGFLCRAAELHTIPYVDIEFDAWVLKCVTVCLTASRVNSVREAGFRSGQELSEGLRCSIIVADLLLSGYEDRLVKSDRS</sequence>
<proteinExistence type="predicted"/>
<reference evidence="1 2" key="1">
    <citation type="journal article" date="2014" name="Nat. Commun.">
        <title>Klebsormidium flaccidum genome reveals primary factors for plant terrestrial adaptation.</title>
        <authorList>
            <person name="Hori K."/>
            <person name="Maruyama F."/>
            <person name="Fujisawa T."/>
            <person name="Togashi T."/>
            <person name="Yamamoto N."/>
            <person name="Seo M."/>
            <person name="Sato S."/>
            <person name="Yamada T."/>
            <person name="Mori H."/>
            <person name="Tajima N."/>
            <person name="Moriyama T."/>
            <person name="Ikeuchi M."/>
            <person name="Watanabe M."/>
            <person name="Wada H."/>
            <person name="Kobayashi K."/>
            <person name="Saito M."/>
            <person name="Masuda T."/>
            <person name="Sasaki-Sekimoto Y."/>
            <person name="Mashiguchi K."/>
            <person name="Awai K."/>
            <person name="Shimojima M."/>
            <person name="Masuda S."/>
            <person name="Iwai M."/>
            <person name="Nobusawa T."/>
            <person name="Narise T."/>
            <person name="Kondo S."/>
            <person name="Saito H."/>
            <person name="Sato R."/>
            <person name="Murakawa M."/>
            <person name="Ihara Y."/>
            <person name="Oshima-Yamada Y."/>
            <person name="Ohtaka K."/>
            <person name="Satoh M."/>
            <person name="Sonobe K."/>
            <person name="Ishii M."/>
            <person name="Ohtani R."/>
            <person name="Kanamori-Sato M."/>
            <person name="Honoki R."/>
            <person name="Miyazaki D."/>
            <person name="Mochizuki H."/>
            <person name="Umetsu J."/>
            <person name="Higashi K."/>
            <person name="Shibata D."/>
            <person name="Kamiya Y."/>
            <person name="Sato N."/>
            <person name="Nakamura Y."/>
            <person name="Tabata S."/>
            <person name="Ida S."/>
            <person name="Kurokawa K."/>
            <person name="Ohta H."/>
        </authorList>
    </citation>
    <scope>NUCLEOTIDE SEQUENCE [LARGE SCALE GENOMIC DNA]</scope>
    <source>
        <strain evidence="1 2">NIES-2285</strain>
    </source>
</reference>
<evidence type="ECO:0000313" key="2">
    <source>
        <dbReference type="Proteomes" id="UP000054558"/>
    </source>
</evidence>
<dbReference type="Proteomes" id="UP000054558">
    <property type="component" value="Unassembled WGS sequence"/>
</dbReference>